<dbReference type="AlphaFoldDB" id="A0A975BLT4"/>
<dbReference type="Proteomes" id="UP000663722">
    <property type="component" value="Chromosome"/>
</dbReference>
<sequence>MSRKKTSGFIFFSPIQKFFFLFYKINNNYNGFFGYKTIFQIVFRTN</sequence>
<evidence type="ECO:0000313" key="2">
    <source>
        <dbReference type="Proteomes" id="UP000663722"/>
    </source>
</evidence>
<reference evidence="1" key="1">
    <citation type="journal article" date="2021" name="Microb. Physiol.">
        <title>Proteogenomic Insights into the Physiology of Marine, Sulfate-Reducing, Filamentous Desulfonema limicola and Desulfonema magnum.</title>
        <authorList>
            <person name="Schnaars V."/>
            <person name="Wohlbrand L."/>
            <person name="Scheve S."/>
            <person name="Hinrichs C."/>
            <person name="Reinhardt R."/>
            <person name="Rabus R."/>
        </authorList>
    </citation>
    <scope>NUCLEOTIDE SEQUENCE</scope>
    <source>
        <strain evidence="1">4be13</strain>
    </source>
</reference>
<accession>A0A975BLT4</accession>
<name>A0A975BLT4_9BACT</name>
<dbReference type="KEGG" id="dmm:dnm_034330"/>
<gene>
    <name evidence="1" type="ORF">dnm_034330</name>
</gene>
<proteinExistence type="predicted"/>
<dbReference type="EMBL" id="CP061800">
    <property type="protein sequence ID" value="QTA87400.1"/>
    <property type="molecule type" value="Genomic_DNA"/>
</dbReference>
<protein>
    <submittedName>
        <fullName evidence="1">Uncharacterized protein</fullName>
    </submittedName>
</protein>
<keyword evidence="2" id="KW-1185">Reference proteome</keyword>
<organism evidence="1 2">
    <name type="scientific">Desulfonema magnum</name>
    <dbReference type="NCBI Taxonomy" id="45655"/>
    <lineage>
        <taxon>Bacteria</taxon>
        <taxon>Pseudomonadati</taxon>
        <taxon>Thermodesulfobacteriota</taxon>
        <taxon>Desulfobacteria</taxon>
        <taxon>Desulfobacterales</taxon>
        <taxon>Desulfococcaceae</taxon>
        <taxon>Desulfonema</taxon>
    </lineage>
</organism>
<evidence type="ECO:0000313" key="1">
    <source>
        <dbReference type="EMBL" id="QTA87400.1"/>
    </source>
</evidence>